<dbReference type="CDD" id="cd07422">
    <property type="entry name" value="MPP_ApaH"/>
    <property type="match status" value="1"/>
</dbReference>
<feature type="domain" description="Calcineurin-like phosphoesterase" evidence="6">
    <location>
        <begin position="4"/>
        <end position="123"/>
    </location>
</feature>
<sequence length="271" mass="30707">MATYAIGDVQGCYDELQALVSSLDLQPEDTLWFCGDLVNRGPKSLETLRYVRSLGTQAVTVLGNHDLHLLAVHHGLARTKRSDTLDAILDAPDRNDLMQWLQQQPLLHYDPDLNCVMTHAGVPPKWSVEKASLLANEVENTLRSPRATDFFKHMYGNQPTRWSSKLESWERFRVITNYFTRMRFCTAEGDLEFASKGGLETQPDGFLPWFKQPNRKAAEQNIVFGHWAALEGKADAPHVYALDTGCVWGERLTAMRLEDKQRFSVPSAQSK</sequence>
<comment type="similarity">
    <text evidence="2 5">Belongs to the Ap4A hydrolase family.</text>
</comment>
<name>A0A437Q740_9GAMM</name>
<evidence type="ECO:0000256" key="4">
    <source>
        <dbReference type="ARBA" id="ARBA00049417"/>
    </source>
</evidence>
<evidence type="ECO:0000256" key="1">
    <source>
        <dbReference type="ARBA" id="ARBA00003413"/>
    </source>
</evidence>
<dbReference type="PANTHER" id="PTHR40942:SF4">
    <property type="entry name" value="CYTOCHROME C5"/>
    <property type="match status" value="1"/>
</dbReference>
<accession>A0A437Q740</accession>
<dbReference type="EC" id="3.6.1.41" evidence="5"/>
<dbReference type="InterPro" id="IPR029052">
    <property type="entry name" value="Metallo-depent_PP-like"/>
</dbReference>
<dbReference type="InterPro" id="IPR004843">
    <property type="entry name" value="Calcineurin-like_PHP"/>
</dbReference>
<organism evidence="7 8">
    <name type="scientific">Neptunomonas marina</name>
    <dbReference type="NCBI Taxonomy" id="1815562"/>
    <lineage>
        <taxon>Bacteria</taxon>
        <taxon>Pseudomonadati</taxon>
        <taxon>Pseudomonadota</taxon>
        <taxon>Gammaproteobacteria</taxon>
        <taxon>Oceanospirillales</taxon>
        <taxon>Oceanospirillaceae</taxon>
        <taxon>Neptunomonas</taxon>
    </lineage>
</organism>
<evidence type="ECO:0000256" key="3">
    <source>
        <dbReference type="ARBA" id="ARBA00022801"/>
    </source>
</evidence>
<dbReference type="Pfam" id="PF00149">
    <property type="entry name" value="Metallophos"/>
    <property type="match status" value="1"/>
</dbReference>
<dbReference type="RefSeq" id="WP_127694538.1">
    <property type="nucleotide sequence ID" value="NZ_SACQ01000005.1"/>
</dbReference>
<keyword evidence="8" id="KW-1185">Reference proteome</keyword>
<dbReference type="HAMAP" id="MF_00199">
    <property type="entry name" value="ApaH"/>
    <property type="match status" value="1"/>
</dbReference>
<comment type="function">
    <text evidence="1 5">Hydrolyzes diadenosine 5',5'''-P1,P4-tetraphosphate to yield ADP.</text>
</comment>
<evidence type="ECO:0000256" key="2">
    <source>
        <dbReference type="ARBA" id="ARBA00005419"/>
    </source>
</evidence>
<dbReference type="PIRSF" id="PIRSF000903">
    <property type="entry name" value="B5n-ttraPtase_sm"/>
    <property type="match status" value="1"/>
</dbReference>
<dbReference type="NCBIfam" id="NF001204">
    <property type="entry name" value="PRK00166.1"/>
    <property type="match status" value="1"/>
</dbReference>
<dbReference type="AlphaFoldDB" id="A0A437Q740"/>
<keyword evidence="3 5" id="KW-0378">Hydrolase</keyword>
<dbReference type="Proteomes" id="UP000282818">
    <property type="component" value="Unassembled WGS sequence"/>
</dbReference>
<evidence type="ECO:0000256" key="5">
    <source>
        <dbReference type="HAMAP-Rule" id="MF_00199"/>
    </source>
</evidence>
<evidence type="ECO:0000313" key="7">
    <source>
        <dbReference type="EMBL" id="RVU30342.1"/>
    </source>
</evidence>
<evidence type="ECO:0000259" key="6">
    <source>
        <dbReference type="Pfam" id="PF00149"/>
    </source>
</evidence>
<protein>
    <recommendedName>
        <fullName evidence="5">Bis(5'-nucleosyl)-tetraphosphatase, symmetrical</fullName>
        <ecNumber evidence="5">3.6.1.41</ecNumber>
    </recommendedName>
    <alternativeName>
        <fullName evidence="5">Ap4A hydrolase</fullName>
    </alternativeName>
    <alternativeName>
        <fullName evidence="5">Diadenosine 5',5'''-P1,P4-tetraphosphate pyrophosphohydrolase</fullName>
    </alternativeName>
    <alternativeName>
        <fullName evidence="5">Diadenosine tetraphosphatase</fullName>
    </alternativeName>
</protein>
<proteinExistence type="inferred from homology"/>
<comment type="caution">
    <text evidence="7">The sequence shown here is derived from an EMBL/GenBank/DDBJ whole genome shotgun (WGS) entry which is preliminary data.</text>
</comment>
<evidence type="ECO:0000313" key="8">
    <source>
        <dbReference type="Proteomes" id="UP000282818"/>
    </source>
</evidence>
<gene>
    <name evidence="5" type="primary">apaH</name>
    <name evidence="7" type="ORF">EOE65_11915</name>
</gene>
<dbReference type="SUPFAM" id="SSF56300">
    <property type="entry name" value="Metallo-dependent phosphatases"/>
    <property type="match status" value="1"/>
</dbReference>
<dbReference type="EMBL" id="SACQ01000005">
    <property type="protein sequence ID" value="RVU30342.1"/>
    <property type="molecule type" value="Genomic_DNA"/>
</dbReference>
<reference evidence="7 8" key="1">
    <citation type="submission" date="2019-01" db="EMBL/GenBank/DDBJ databases">
        <authorList>
            <person name="Chen W.-M."/>
        </authorList>
    </citation>
    <scope>NUCLEOTIDE SEQUENCE [LARGE SCALE GENOMIC DNA]</scope>
    <source>
        <strain evidence="7 8">HPM-16</strain>
    </source>
</reference>
<dbReference type="Gene3D" id="3.60.21.10">
    <property type="match status" value="1"/>
</dbReference>
<dbReference type="NCBIfam" id="TIGR00668">
    <property type="entry name" value="apaH"/>
    <property type="match status" value="1"/>
</dbReference>
<dbReference type="PANTHER" id="PTHR40942">
    <property type="match status" value="1"/>
</dbReference>
<dbReference type="GO" id="GO:0008803">
    <property type="term" value="F:bis(5'-nucleosyl)-tetraphosphatase (symmetrical) activity"/>
    <property type="evidence" value="ECO:0007669"/>
    <property type="project" value="UniProtKB-UniRule"/>
</dbReference>
<dbReference type="InterPro" id="IPR004617">
    <property type="entry name" value="ApaH"/>
</dbReference>
<comment type="catalytic activity">
    <reaction evidence="4 5">
        <text>P(1),P(4)-bis(5'-adenosyl) tetraphosphate + H2O = 2 ADP + 2 H(+)</text>
        <dbReference type="Rhea" id="RHEA:24252"/>
        <dbReference type="ChEBI" id="CHEBI:15377"/>
        <dbReference type="ChEBI" id="CHEBI:15378"/>
        <dbReference type="ChEBI" id="CHEBI:58141"/>
        <dbReference type="ChEBI" id="CHEBI:456216"/>
        <dbReference type="EC" id="3.6.1.41"/>
    </reaction>
</comment>